<dbReference type="PANTHER" id="PTHR47723:SF19">
    <property type="entry name" value="POLYNUCLEOTIDYL TRANSFERASE, RIBONUCLEASE H-LIKE SUPERFAMILY PROTEIN"/>
    <property type="match status" value="1"/>
</dbReference>
<dbReference type="AlphaFoldDB" id="A0AAN9XG99"/>
<dbReference type="InterPro" id="IPR053151">
    <property type="entry name" value="RNase_H-like"/>
</dbReference>
<dbReference type="InterPro" id="IPR002156">
    <property type="entry name" value="RNaseH_domain"/>
</dbReference>
<dbReference type="PANTHER" id="PTHR47723">
    <property type="entry name" value="OS05G0353850 PROTEIN"/>
    <property type="match status" value="1"/>
</dbReference>
<dbReference type="GO" id="GO:0003676">
    <property type="term" value="F:nucleic acid binding"/>
    <property type="evidence" value="ECO:0007669"/>
    <property type="project" value="InterPro"/>
</dbReference>
<reference evidence="2 3" key="1">
    <citation type="submission" date="2024-01" db="EMBL/GenBank/DDBJ databases">
        <title>The genomes of 5 underutilized Papilionoideae crops provide insights into root nodulation and disease resistanc.</title>
        <authorList>
            <person name="Jiang F."/>
        </authorList>
    </citation>
    <scope>NUCLEOTIDE SEQUENCE [LARGE SCALE GENOMIC DNA]</scope>
    <source>
        <strain evidence="2">DUOXIRENSHENG_FW03</strain>
        <tissue evidence="2">Leaves</tissue>
    </source>
</reference>
<evidence type="ECO:0000313" key="2">
    <source>
        <dbReference type="EMBL" id="KAK7391056.1"/>
    </source>
</evidence>
<name>A0AAN9XG99_PSOTE</name>
<comment type="caution">
    <text evidence="2">The sequence shown here is derived from an EMBL/GenBank/DDBJ whole genome shotgun (WGS) entry which is preliminary data.</text>
</comment>
<organism evidence="2 3">
    <name type="scientific">Psophocarpus tetragonolobus</name>
    <name type="common">Winged bean</name>
    <name type="synonym">Dolichos tetragonolobus</name>
    <dbReference type="NCBI Taxonomy" id="3891"/>
    <lineage>
        <taxon>Eukaryota</taxon>
        <taxon>Viridiplantae</taxon>
        <taxon>Streptophyta</taxon>
        <taxon>Embryophyta</taxon>
        <taxon>Tracheophyta</taxon>
        <taxon>Spermatophyta</taxon>
        <taxon>Magnoliopsida</taxon>
        <taxon>eudicotyledons</taxon>
        <taxon>Gunneridae</taxon>
        <taxon>Pentapetalae</taxon>
        <taxon>rosids</taxon>
        <taxon>fabids</taxon>
        <taxon>Fabales</taxon>
        <taxon>Fabaceae</taxon>
        <taxon>Papilionoideae</taxon>
        <taxon>50 kb inversion clade</taxon>
        <taxon>NPAAA clade</taxon>
        <taxon>indigoferoid/millettioid clade</taxon>
        <taxon>Phaseoleae</taxon>
        <taxon>Psophocarpus</taxon>
    </lineage>
</organism>
<dbReference type="Pfam" id="PF13456">
    <property type="entry name" value="RVT_3"/>
    <property type="match status" value="1"/>
</dbReference>
<evidence type="ECO:0000313" key="3">
    <source>
        <dbReference type="Proteomes" id="UP001386955"/>
    </source>
</evidence>
<dbReference type="GO" id="GO:0004523">
    <property type="term" value="F:RNA-DNA hybrid ribonuclease activity"/>
    <property type="evidence" value="ECO:0007669"/>
    <property type="project" value="InterPro"/>
</dbReference>
<proteinExistence type="predicted"/>
<evidence type="ECO:0000259" key="1">
    <source>
        <dbReference type="Pfam" id="PF13456"/>
    </source>
</evidence>
<gene>
    <name evidence="2" type="ORF">VNO78_19376</name>
</gene>
<dbReference type="Proteomes" id="UP001386955">
    <property type="component" value="Unassembled WGS sequence"/>
</dbReference>
<protein>
    <recommendedName>
        <fullName evidence="1">RNase H type-1 domain-containing protein</fullName>
    </recommendedName>
</protein>
<feature type="domain" description="RNase H type-1" evidence="1">
    <location>
        <begin position="17"/>
        <end position="74"/>
    </location>
</feature>
<accession>A0AAN9XG99</accession>
<sequence length="125" mass="14402">MQQTGWRAPNQGTVKINYDTAVNMTHMTASIGGVLQDQIGAFLFRFSHLISFCHVDKAELLAILQPLKVAYQKGKIQESKWVLLLRLEAIEQVMCMTWYPQRLLQTSSHWIPQHLGLFKLVTYLE</sequence>
<dbReference type="EMBL" id="JAYMYS010000005">
    <property type="protein sequence ID" value="KAK7391056.1"/>
    <property type="molecule type" value="Genomic_DNA"/>
</dbReference>
<keyword evidence="3" id="KW-1185">Reference proteome</keyword>